<proteinExistence type="predicted"/>
<dbReference type="Proteomes" id="UP000267606">
    <property type="component" value="Unassembled WGS sequence"/>
</dbReference>
<dbReference type="WBParaSite" id="OFLC_0000976701-mRNA-1">
    <property type="protein sequence ID" value="OFLC_0000976701-mRNA-1"/>
    <property type="gene ID" value="OFLC_0000976701"/>
</dbReference>
<dbReference type="AlphaFoldDB" id="A0A183HQK6"/>
<evidence type="ECO:0000313" key="3">
    <source>
        <dbReference type="WBParaSite" id="OFLC_0000976701-mRNA-1"/>
    </source>
</evidence>
<evidence type="ECO:0000313" key="1">
    <source>
        <dbReference type="EMBL" id="VDO63108.1"/>
    </source>
</evidence>
<organism evidence="3">
    <name type="scientific">Onchocerca flexuosa</name>
    <dbReference type="NCBI Taxonomy" id="387005"/>
    <lineage>
        <taxon>Eukaryota</taxon>
        <taxon>Metazoa</taxon>
        <taxon>Ecdysozoa</taxon>
        <taxon>Nematoda</taxon>
        <taxon>Chromadorea</taxon>
        <taxon>Rhabditida</taxon>
        <taxon>Spirurina</taxon>
        <taxon>Spiruromorpha</taxon>
        <taxon>Filarioidea</taxon>
        <taxon>Onchocercidae</taxon>
        <taxon>Onchocerca</taxon>
    </lineage>
</organism>
<gene>
    <name evidence="1" type="ORF">OFLC_LOCUS9769</name>
</gene>
<evidence type="ECO:0000313" key="2">
    <source>
        <dbReference type="Proteomes" id="UP000267606"/>
    </source>
</evidence>
<dbReference type="EMBL" id="UZAJ01012328">
    <property type="protein sequence ID" value="VDO63108.1"/>
    <property type="molecule type" value="Genomic_DNA"/>
</dbReference>
<sequence length="55" mass="6372">MLPYGFPPIESSTDLPICLYETNGRLIYGAEEELHEMEANALVCYILNFRINYPF</sequence>
<reference evidence="1 2" key="2">
    <citation type="submission" date="2018-11" db="EMBL/GenBank/DDBJ databases">
        <authorList>
            <consortium name="Pathogen Informatics"/>
        </authorList>
    </citation>
    <scope>NUCLEOTIDE SEQUENCE [LARGE SCALE GENOMIC DNA]</scope>
</reference>
<reference evidence="3" key="1">
    <citation type="submission" date="2016-06" db="UniProtKB">
        <authorList>
            <consortium name="WormBaseParasite"/>
        </authorList>
    </citation>
    <scope>IDENTIFICATION</scope>
</reference>
<name>A0A183HQK6_9BILA</name>
<accession>A0A183HQK6</accession>
<dbReference type="STRING" id="387005.A0A183HQK6"/>
<protein>
    <submittedName>
        <fullName evidence="1 3">Uncharacterized protein</fullName>
    </submittedName>
</protein>
<keyword evidence="2" id="KW-1185">Reference proteome</keyword>